<dbReference type="Pfam" id="PF00535">
    <property type="entry name" value="Glycos_transf_2"/>
    <property type="match status" value="1"/>
</dbReference>
<keyword evidence="2" id="KW-0808">Transferase</keyword>
<organism evidence="2">
    <name type="scientific">Mesorhizobium sp. WSM2239</name>
    <dbReference type="NCBI Taxonomy" id="3228852"/>
    <lineage>
        <taxon>Bacteria</taxon>
        <taxon>Pseudomonadati</taxon>
        <taxon>Pseudomonadota</taxon>
        <taxon>Alphaproteobacteria</taxon>
        <taxon>Hyphomicrobiales</taxon>
        <taxon>Phyllobacteriaceae</taxon>
        <taxon>Mesorhizobium</taxon>
    </lineage>
</organism>
<protein>
    <submittedName>
        <fullName evidence="2">Glycosyltransferase</fullName>
        <ecNumber evidence="2">2.4.-.-</ecNumber>
    </submittedName>
</protein>
<proteinExistence type="predicted"/>
<geneLocation type="plasmid" evidence="2">
    <name>pMk2239A</name>
</geneLocation>
<dbReference type="RefSeq" id="WP_353646480.1">
    <property type="nucleotide sequence ID" value="NZ_CP159252.1"/>
</dbReference>
<feature type="domain" description="Glycosyltransferase 2-like" evidence="1">
    <location>
        <begin position="6"/>
        <end position="161"/>
    </location>
</feature>
<dbReference type="InterPro" id="IPR001173">
    <property type="entry name" value="Glyco_trans_2-like"/>
</dbReference>
<evidence type="ECO:0000313" key="2">
    <source>
        <dbReference type="EMBL" id="XCG58516.1"/>
    </source>
</evidence>
<dbReference type="CDD" id="cd00761">
    <property type="entry name" value="Glyco_tranf_GTA_type"/>
    <property type="match status" value="1"/>
</dbReference>
<evidence type="ECO:0000259" key="1">
    <source>
        <dbReference type="Pfam" id="PF00535"/>
    </source>
</evidence>
<keyword evidence="2" id="KW-0614">Plasmid</keyword>
<dbReference type="Gene3D" id="3.90.550.10">
    <property type="entry name" value="Spore Coat Polysaccharide Biosynthesis Protein SpsA, Chain A"/>
    <property type="match status" value="1"/>
</dbReference>
<reference evidence="2" key="1">
    <citation type="submission" date="2024-06" db="EMBL/GenBank/DDBJ databases">
        <title>Mesorhizobium karijinii sp. nov., a symbiont of the iconic Swainsona formosa from arid Australia.</title>
        <authorList>
            <person name="Hill Y.J."/>
            <person name="Watkin E.L.J."/>
            <person name="O'Hara G.W."/>
            <person name="Terpolilli J."/>
            <person name="Tye M.L."/>
            <person name="Kohlmeier M.G."/>
        </authorList>
    </citation>
    <scope>NUCLEOTIDE SEQUENCE</scope>
    <source>
        <strain evidence="2">WSM2239</strain>
        <plasmid evidence="2">pMk2239A</plasmid>
    </source>
</reference>
<dbReference type="InterPro" id="IPR050834">
    <property type="entry name" value="Glycosyltransf_2"/>
</dbReference>
<dbReference type="EMBL" id="CP159252">
    <property type="protein sequence ID" value="XCG58516.1"/>
    <property type="molecule type" value="Genomic_DNA"/>
</dbReference>
<dbReference type="PANTHER" id="PTHR43685">
    <property type="entry name" value="GLYCOSYLTRANSFERASE"/>
    <property type="match status" value="1"/>
</dbReference>
<dbReference type="EC" id="2.4.-.-" evidence="2"/>
<dbReference type="InterPro" id="IPR029044">
    <property type="entry name" value="Nucleotide-diphossugar_trans"/>
</dbReference>
<dbReference type="AlphaFoldDB" id="A0AAU8DH90"/>
<accession>A0AAU8DH90</accession>
<gene>
    <name evidence="2" type="ORF">ABVK49_32635</name>
</gene>
<keyword evidence="2" id="KW-0328">Glycosyltransferase</keyword>
<name>A0AAU8DH90_9HYPH</name>
<dbReference type="GO" id="GO:0016757">
    <property type="term" value="F:glycosyltransferase activity"/>
    <property type="evidence" value="ECO:0007669"/>
    <property type="project" value="UniProtKB-KW"/>
</dbReference>
<sequence>MSSIDVVIPNYNYGRYLRECVRSVQAQTVENMRLLIIDNASSDDSVEIARSLAAEDPRIEIVARKVNKGLHASFNEGIDWASADYLIILHADDMSAPGALKRATECLDRDPNVAMTCGETVKCGEEIRTAAVAAKWRIETGESFIAQRCRTAHNTVACCSVVVRTSAQKAAGHYDDRLSFAPDLEMWLRLARLGDVAYTSAVQGFVRVHPNNASAHTRERLAPELEAVELSFETFFEKEIAQGRDVSHLRAQVQRALAERAYWAALAHLMRSSYRGGWELARMAVTRRASMLLIPPLGYVLRRGDGIRRIGQVVLEARERRFGALWHRATSSSNEAS</sequence>
<dbReference type="SUPFAM" id="SSF53448">
    <property type="entry name" value="Nucleotide-diphospho-sugar transferases"/>
    <property type="match status" value="1"/>
</dbReference>
<dbReference type="PANTHER" id="PTHR43685:SF2">
    <property type="entry name" value="GLYCOSYLTRANSFERASE 2-LIKE DOMAIN-CONTAINING PROTEIN"/>
    <property type="match status" value="1"/>
</dbReference>